<gene>
    <name evidence="2" type="ORF">OH76DRAFT_1490044</name>
</gene>
<evidence type="ECO:0000256" key="1">
    <source>
        <dbReference type="SAM" id="Phobius"/>
    </source>
</evidence>
<dbReference type="EMBL" id="KZ857540">
    <property type="protein sequence ID" value="RDX40712.1"/>
    <property type="molecule type" value="Genomic_DNA"/>
</dbReference>
<keyword evidence="1" id="KW-0472">Membrane</keyword>
<protein>
    <submittedName>
        <fullName evidence="2">Uncharacterized protein</fullName>
    </submittedName>
</protein>
<feature type="transmembrane region" description="Helical" evidence="1">
    <location>
        <begin position="21"/>
        <end position="41"/>
    </location>
</feature>
<keyword evidence="1" id="KW-1133">Transmembrane helix</keyword>
<keyword evidence="3" id="KW-1185">Reference proteome</keyword>
<sequence length="95" mass="10645">MLSVFIDTHRLKSSTRKFAHCVLYLLWLIIPMFVRALWGGLAAEQRVSHILEKLMLSFTFVVVNAHCRDDGLESTGLYGKVMTAVIEFISAGGDT</sequence>
<dbReference type="Proteomes" id="UP000256964">
    <property type="component" value="Unassembled WGS sequence"/>
</dbReference>
<name>A0A371CK92_9APHY</name>
<reference evidence="2 3" key="1">
    <citation type="journal article" date="2018" name="Biotechnol. Biofuels">
        <title>Integrative visual omics of the white-rot fungus Polyporus brumalis exposes the biotechnological potential of its oxidative enzymes for delignifying raw plant biomass.</title>
        <authorList>
            <person name="Miyauchi S."/>
            <person name="Rancon A."/>
            <person name="Drula E."/>
            <person name="Hage H."/>
            <person name="Chaduli D."/>
            <person name="Favel A."/>
            <person name="Grisel S."/>
            <person name="Henrissat B."/>
            <person name="Herpoel-Gimbert I."/>
            <person name="Ruiz-Duenas F.J."/>
            <person name="Chevret D."/>
            <person name="Hainaut M."/>
            <person name="Lin J."/>
            <person name="Wang M."/>
            <person name="Pangilinan J."/>
            <person name="Lipzen A."/>
            <person name="Lesage-Meessen L."/>
            <person name="Navarro D."/>
            <person name="Riley R."/>
            <person name="Grigoriev I.V."/>
            <person name="Zhou S."/>
            <person name="Raouche S."/>
            <person name="Rosso M.N."/>
        </authorList>
    </citation>
    <scope>NUCLEOTIDE SEQUENCE [LARGE SCALE GENOMIC DNA]</scope>
    <source>
        <strain evidence="2 3">BRFM 1820</strain>
    </source>
</reference>
<organism evidence="2 3">
    <name type="scientific">Lentinus brumalis</name>
    <dbReference type="NCBI Taxonomy" id="2498619"/>
    <lineage>
        <taxon>Eukaryota</taxon>
        <taxon>Fungi</taxon>
        <taxon>Dikarya</taxon>
        <taxon>Basidiomycota</taxon>
        <taxon>Agaricomycotina</taxon>
        <taxon>Agaricomycetes</taxon>
        <taxon>Polyporales</taxon>
        <taxon>Polyporaceae</taxon>
        <taxon>Lentinus</taxon>
    </lineage>
</organism>
<dbReference type="AlphaFoldDB" id="A0A371CK92"/>
<proteinExistence type="predicted"/>
<evidence type="ECO:0000313" key="3">
    <source>
        <dbReference type="Proteomes" id="UP000256964"/>
    </source>
</evidence>
<keyword evidence="1" id="KW-0812">Transmembrane</keyword>
<accession>A0A371CK92</accession>
<evidence type="ECO:0000313" key="2">
    <source>
        <dbReference type="EMBL" id="RDX40712.1"/>
    </source>
</evidence>